<feature type="compositionally biased region" description="Low complexity" evidence="5">
    <location>
        <begin position="59"/>
        <end position="109"/>
    </location>
</feature>
<dbReference type="Proteomes" id="UP001165085">
    <property type="component" value="Unassembled WGS sequence"/>
</dbReference>
<dbReference type="AlphaFoldDB" id="A0A9W7E2V4"/>
<dbReference type="Pfam" id="PF04142">
    <property type="entry name" value="Nuc_sug_transp"/>
    <property type="match status" value="1"/>
</dbReference>
<dbReference type="InterPro" id="IPR007271">
    <property type="entry name" value="Nuc_sug_transpt"/>
</dbReference>
<dbReference type="PANTHER" id="PTHR10231">
    <property type="entry name" value="NUCLEOTIDE-SUGAR TRANSMEMBRANE TRANSPORTER"/>
    <property type="match status" value="1"/>
</dbReference>
<accession>A0A9W7E2V4</accession>
<evidence type="ECO:0000256" key="4">
    <source>
        <dbReference type="ARBA" id="ARBA00023136"/>
    </source>
</evidence>
<evidence type="ECO:0000256" key="3">
    <source>
        <dbReference type="ARBA" id="ARBA00022989"/>
    </source>
</evidence>
<keyword evidence="2" id="KW-0812">Transmembrane</keyword>
<keyword evidence="7" id="KW-1185">Reference proteome</keyword>
<evidence type="ECO:0000313" key="7">
    <source>
        <dbReference type="Proteomes" id="UP001165085"/>
    </source>
</evidence>
<protein>
    <submittedName>
        <fullName evidence="6">Uncharacterized protein</fullName>
    </submittedName>
</protein>
<sequence length="269" mass="29254">MPTSRRDAELQDSSRAEAICLQNERPSSRGIVRRSHESAAARGRGCDTLRRPRERGPEAVAEAAQATAAAPQGNVKTMPKTTSKTTFTVGSTPKPKSTSKGTSKGPSKSSPLTPLALFSMFLLSCQFGLQPFLNHRYTNPSTSKQTIIILQEFLKVLLSFLFLTTTLSPSRLSQTLKTITLKSYITSSLLPSLLYSLQNYLILLSYSTLTSLEFSVLNQTKTISAALCCYVLLGRSQTPLQILSLFILLTSSIILEDSSTESSPALPQA</sequence>
<dbReference type="EMBL" id="BRXY01000063">
    <property type="protein sequence ID" value="GMH60193.1"/>
    <property type="molecule type" value="Genomic_DNA"/>
</dbReference>
<evidence type="ECO:0000256" key="2">
    <source>
        <dbReference type="ARBA" id="ARBA00022692"/>
    </source>
</evidence>
<comment type="caution">
    <text evidence="6">The sequence shown here is derived from an EMBL/GenBank/DDBJ whole genome shotgun (WGS) entry which is preliminary data.</text>
</comment>
<dbReference type="GO" id="GO:0015165">
    <property type="term" value="F:pyrimidine nucleotide-sugar transmembrane transporter activity"/>
    <property type="evidence" value="ECO:0007669"/>
    <property type="project" value="InterPro"/>
</dbReference>
<keyword evidence="3" id="KW-1133">Transmembrane helix</keyword>
<dbReference type="GO" id="GO:0000139">
    <property type="term" value="C:Golgi membrane"/>
    <property type="evidence" value="ECO:0007669"/>
    <property type="project" value="InterPro"/>
</dbReference>
<keyword evidence="4" id="KW-0472">Membrane</keyword>
<feature type="compositionally biased region" description="Basic and acidic residues" evidence="5">
    <location>
        <begin position="1"/>
        <end position="15"/>
    </location>
</feature>
<comment type="subcellular location">
    <subcellularLocation>
        <location evidence="1">Membrane</location>
        <topology evidence="1">Multi-pass membrane protein</topology>
    </subcellularLocation>
</comment>
<feature type="compositionally biased region" description="Basic and acidic residues" evidence="5">
    <location>
        <begin position="34"/>
        <end position="57"/>
    </location>
</feature>
<name>A0A9W7E2V4_9STRA</name>
<evidence type="ECO:0000313" key="6">
    <source>
        <dbReference type="EMBL" id="GMH60193.1"/>
    </source>
</evidence>
<evidence type="ECO:0000256" key="1">
    <source>
        <dbReference type="ARBA" id="ARBA00004141"/>
    </source>
</evidence>
<proteinExistence type="predicted"/>
<evidence type="ECO:0000256" key="5">
    <source>
        <dbReference type="SAM" id="MobiDB-lite"/>
    </source>
</evidence>
<organism evidence="6 7">
    <name type="scientific">Triparma strigata</name>
    <dbReference type="NCBI Taxonomy" id="1606541"/>
    <lineage>
        <taxon>Eukaryota</taxon>
        <taxon>Sar</taxon>
        <taxon>Stramenopiles</taxon>
        <taxon>Ochrophyta</taxon>
        <taxon>Bolidophyceae</taxon>
        <taxon>Parmales</taxon>
        <taxon>Triparmaceae</taxon>
        <taxon>Triparma</taxon>
    </lineage>
</organism>
<dbReference type="OrthoDB" id="408493at2759"/>
<reference evidence="7" key="1">
    <citation type="journal article" date="2023" name="Commun. Biol.">
        <title>Genome analysis of Parmales, the sister group of diatoms, reveals the evolutionary specialization of diatoms from phago-mixotrophs to photoautotrophs.</title>
        <authorList>
            <person name="Ban H."/>
            <person name="Sato S."/>
            <person name="Yoshikawa S."/>
            <person name="Yamada K."/>
            <person name="Nakamura Y."/>
            <person name="Ichinomiya M."/>
            <person name="Sato N."/>
            <person name="Blanc-Mathieu R."/>
            <person name="Endo H."/>
            <person name="Kuwata A."/>
            <person name="Ogata H."/>
        </authorList>
    </citation>
    <scope>NUCLEOTIDE SEQUENCE [LARGE SCALE GENOMIC DNA]</scope>
    <source>
        <strain evidence="7">NIES 3701</strain>
    </source>
</reference>
<gene>
    <name evidence="6" type="ORF">TrST_g8383</name>
</gene>
<feature type="region of interest" description="Disordered" evidence="5">
    <location>
        <begin position="1"/>
        <end position="109"/>
    </location>
</feature>